<accession>A0A0C3NXL2</accession>
<dbReference type="EMBL" id="KN831999">
    <property type="protein sequence ID" value="KIO00066.1"/>
    <property type="molecule type" value="Genomic_DNA"/>
</dbReference>
<dbReference type="OrthoDB" id="3222669at2759"/>
<gene>
    <name evidence="3" type="ORF">M404DRAFT_773017</name>
</gene>
<sequence length="474" mass="50015">MTCVNCQVLFIYVAHAFHLTSSQYHTPTQRNRRPYRPAFSFTDPEDTSPTDTTPCSSSTLSTFKHVFASPFIRPSQKQLGRSNSTLARSNSSGTIVPFTAGMPASPSKGKLLNNNAMPPSWLANSGVSFSANAKTSISRYPSWASAEDNMNFKMEAANQQVPEEGTPTRSRILRHTSHPWASQNGLAVPAERMTREGISDQTHFGSTAMREVANTDTGHGYDSDADKESDRSTTESEILSHIYGQSYHYPPTILHDPSSSPSDGNTHDGGSNSPRSDSTAGEDDEYIPIMGGYVRRMSTIESLGSREVSMLAGTTSFSTRGSMSTAGSICPSMMLGTVSSSSSMGAVQAGTRQSPSAFHLSSLQLGQPSPSHAGLSLSVPPSLAPSGSGTGTSRSTVYLSVSSGSIEGSAGIGTTAAGSGTKMRVSERGELLVPERPPASGASSPISCGHHYWSASSGQSAMSKQSSSPMMAEY</sequence>
<feature type="region of interest" description="Disordered" evidence="1">
    <location>
        <begin position="214"/>
        <end position="286"/>
    </location>
</feature>
<evidence type="ECO:0000256" key="1">
    <source>
        <dbReference type="SAM" id="MobiDB-lite"/>
    </source>
</evidence>
<organism evidence="3 4">
    <name type="scientific">Pisolithus tinctorius Marx 270</name>
    <dbReference type="NCBI Taxonomy" id="870435"/>
    <lineage>
        <taxon>Eukaryota</taxon>
        <taxon>Fungi</taxon>
        <taxon>Dikarya</taxon>
        <taxon>Basidiomycota</taxon>
        <taxon>Agaricomycotina</taxon>
        <taxon>Agaricomycetes</taxon>
        <taxon>Agaricomycetidae</taxon>
        <taxon>Boletales</taxon>
        <taxon>Sclerodermatineae</taxon>
        <taxon>Pisolithaceae</taxon>
        <taxon>Pisolithus</taxon>
    </lineage>
</organism>
<evidence type="ECO:0008006" key="5">
    <source>
        <dbReference type="Google" id="ProtNLM"/>
    </source>
</evidence>
<dbReference type="STRING" id="870435.A0A0C3NXL2"/>
<keyword evidence="2" id="KW-0732">Signal</keyword>
<feature type="compositionally biased region" description="Basic and acidic residues" evidence="1">
    <location>
        <begin position="219"/>
        <end position="234"/>
    </location>
</feature>
<reference evidence="3 4" key="1">
    <citation type="submission" date="2014-04" db="EMBL/GenBank/DDBJ databases">
        <authorList>
            <consortium name="DOE Joint Genome Institute"/>
            <person name="Kuo A."/>
            <person name="Kohler A."/>
            <person name="Costa M.D."/>
            <person name="Nagy L.G."/>
            <person name="Floudas D."/>
            <person name="Copeland A."/>
            <person name="Barry K.W."/>
            <person name="Cichocki N."/>
            <person name="Veneault-Fourrey C."/>
            <person name="LaButti K."/>
            <person name="Lindquist E.A."/>
            <person name="Lipzen A."/>
            <person name="Lundell T."/>
            <person name="Morin E."/>
            <person name="Murat C."/>
            <person name="Sun H."/>
            <person name="Tunlid A."/>
            <person name="Henrissat B."/>
            <person name="Grigoriev I.V."/>
            <person name="Hibbett D.S."/>
            <person name="Martin F."/>
            <person name="Nordberg H.P."/>
            <person name="Cantor M.N."/>
            <person name="Hua S.X."/>
        </authorList>
    </citation>
    <scope>NUCLEOTIDE SEQUENCE [LARGE SCALE GENOMIC DNA]</scope>
    <source>
        <strain evidence="3 4">Marx 270</strain>
    </source>
</reference>
<reference evidence="4" key="2">
    <citation type="submission" date="2015-01" db="EMBL/GenBank/DDBJ databases">
        <title>Evolutionary Origins and Diversification of the Mycorrhizal Mutualists.</title>
        <authorList>
            <consortium name="DOE Joint Genome Institute"/>
            <consortium name="Mycorrhizal Genomics Consortium"/>
            <person name="Kohler A."/>
            <person name="Kuo A."/>
            <person name="Nagy L.G."/>
            <person name="Floudas D."/>
            <person name="Copeland A."/>
            <person name="Barry K.W."/>
            <person name="Cichocki N."/>
            <person name="Veneault-Fourrey C."/>
            <person name="LaButti K."/>
            <person name="Lindquist E.A."/>
            <person name="Lipzen A."/>
            <person name="Lundell T."/>
            <person name="Morin E."/>
            <person name="Murat C."/>
            <person name="Riley R."/>
            <person name="Ohm R."/>
            <person name="Sun H."/>
            <person name="Tunlid A."/>
            <person name="Henrissat B."/>
            <person name="Grigoriev I.V."/>
            <person name="Hibbett D.S."/>
            <person name="Martin F."/>
        </authorList>
    </citation>
    <scope>NUCLEOTIDE SEQUENCE [LARGE SCALE GENOMIC DNA]</scope>
    <source>
        <strain evidence="4">Marx 270</strain>
    </source>
</reference>
<evidence type="ECO:0000256" key="2">
    <source>
        <dbReference type="SAM" id="SignalP"/>
    </source>
</evidence>
<keyword evidence="4" id="KW-1185">Reference proteome</keyword>
<feature type="chain" id="PRO_5002167680" description="C2H2-type domain-containing protein" evidence="2">
    <location>
        <begin position="17"/>
        <end position="474"/>
    </location>
</feature>
<dbReference type="AlphaFoldDB" id="A0A0C3NXL2"/>
<dbReference type="Proteomes" id="UP000054217">
    <property type="component" value="Unassembled WGS sequence"/>
</dbReference>
<evidence type="ECO:0000313" key="3">
    <source>
        <dbReference type="EMBL" id="KIO00066.1"/>
    </source>
</evidence>
<evidence type="ECO:0000313" key="4">
    <source>
        <dbReference type="Proteomes" id="UP000054217"/>
    </source>
</evidence>
<dbReference type="HOGENOM" id="CLU_033739_0_0_1"/>
<feature type="compositionally biased region" description="Polar residues" evidence="1">
    <location>
        <begin position="257"/>
        <end position="279"/>
    </location>
</feature>
<feature type="signal peptide" evidence="2">
    <location>
        <begin position="1"/>
        <end position="16"/>
    </location>
</feature>
<feature type="region of interest" description="Disordered" evidence="1">
    <location>
        <begin position="24"/>
        <end position="57"/>
    </location>
</feature>
<name>A0A0C3NXL2_PISTI</name>
<feature type="region of interest" description="Disordered" evidence="1">
    <location>
        <begin position="362"/>
        <end position="395"/>
    </location>
</feature>
<proteinExistence type="predicted"/>
<protein>
    <recommendedName>
        <fullName evidence="5">C2H2-type domain-containing protein</fullName>
    </recommendedName>
</protein>
<dbReference type="InParanoid" id="A0A0C3NXL2"/>